<protein>
    <submittedName>
        <fullName evidence="1">Uncharacterized protein</fullName>
    </submittedName>
</protein>
<reference evidence="1 2" key="1">
    <citation type="journal article" date="2019" name="Sci. Rep.">
        <title>Orb-weaving spider Araneus ventricosus genome elucidates the spidroin gene catalogue.</title>
        <authorList>
            <person name="Kono N."/>
            <person name="Nakamura H."/>
            <person name="Ohtoshi R."/>
            <person name="Moran D.A.P."/>
            <person name="Shinohara A."/>
            <person name="Yoshida Y."/>
            <person name="Fujiwara M."/>
            <person name="Mori M."/>
            <person name="Tomita M."/>
            <person name="Arakawa K."/>
        </authorList>
    </citation>
    <scope>NUCLEOTIDE SEQUENCE [LARGE SCALE GENOMIC DNA]</scope>
</reference>
<dbReference type="EMBL" id="BGPR01011334">
    <property type="protein sequence ID" value="GBN50799.1"/>
    <property type="molecule type" value="Genomic_DNA"/>
</dbReference>
<name>A0A4Y2PI63_ARAVE</name>
<sequence length="147" mass="17142">MSAKFLSKGFPVYVLDSLNKSECRRKRRIFLEPSNHRLRILVRPYRKSISNRIFPRLGAKFQRTSPRFARMFHLESGTRLATNYIKSNLRLKVQKPLSQRRAHFGVHIVDLIEILGADPLVNIDSNDQIGFTEEVVRMRLTRQACSC</sequence>
<evidence type="ECO:0000313" key="2">
    <source>
        <dbReference type="Proteomes" id="UP000499080"/>
    </source>
</evidence>
<proteinExistence type="predicted"/>
<comment type="caution">
    <text evidence="1">The sequence shown here is derived from an EMBL/GenBank/DDBJ whole genome shotgun (WGS) entry which is preliminary data.</text>
</comment>
<organism evidence="1 2">
    <name type="scientific">Araneus ventricosus</name>
    <name type="common">Orbweaver spider</name>
    <name type="synonym">Epeira ventricosa</name>
    <dbReference type="NCBI Taxonomy" id="182803"/>
    <lineage>
        <taxon>Eukaryota</taxon>
        <taxon>Metazoa</taxon>
        <taxon>Ecdysozoa</taxon>
        <taxon>Arthropoda</taxon>
        <taxon>Chelicerata</taxon>
        <taxon>Arachnida</taxon>
        <taxon>Araneae</taxon>
        <taxon>Araneomorphae</taxon>
        <taxon>Entelegynae</taxon>
        <taxon>Araneoidea</taxon>
        <taxon>Araneidae</taxon>
        <taxon>Araneus</taxon>
    </lineage>
</organism>
<dbReference type="AlphaFoldDB" id="A0A4Y2PI63"/>
<evidence type="ECO:0000313" key="1">
    <source>
        <dbReference type="EMBL" id="GBN50799.1"/>
    </source>
</evidence>
<accession>A0A4Y2PI63</accession>
<dbReference type="Proteomes" id="UP000499080">
    <property type="component" value="Unassembled WGS sequence"/>
</dbReference>
<gene>
    <name evidence="1" type="ORF">AVEN_83580_1</name>
</gene>
<keyword evidence="2" id="KW-1185">Reference proteome</keyword>